<protein>
    <submittedName>
        <fullName evidence="1">RNA polymerase subunit</fullName>
    </submittedName>
</protein>
<dbReference type="GeneID" id="55616077"/>
<sequence>MGRQTMKQKVRARVYATLKHRNPFIRVTKDGAEFISTWACRMNVSRIVDKLLADPLNYEVVKYYITRHGPDKVTVHLEQGDHDIIRHLNKSGRVVIGYEYDGQTFTHQRDAVFNILIQYGVYTKTSKVHV</sequence>
<name>A0A4Y5TV44_9CAUD</name>
<keyword evidence="2" id="KW-1185">Reference proteome</keyword>
<dbReference type="RefSeq" id="YP_009845714.1">
    <property type="nucleotide sequence ID" value="NC_048765.1"/>
</dbReference>
<reference evidence="1 2" key="1">
    <citation type="submission" date="2019-04" db="EMBL/GenBank/DDBJ databases">
        <authorList>
            <person name="Gao M."/>
            <person name="Bai C."/>
            <person name="Tong Y."/>
            <person name="Xu X."/>
        </authorList>
    </citation>
    <scope>NUCLEOTIDE SEQUENCE [LARGE SCALE GENOMIC DNA]</scope>
    <source>
        <strain evidence="1 2">Vibrio alginolyticus VA1</strain>
    </source>
</reference>
<evidence type="ECO:0000313" key="1">
    <source>
        <dbReference type="EMBL" id="QDB73240.1"/>
    </source>
</evidence>
<dbReference type="KEGG" id="vg:55616077"/>
<organism evidence="1 2">
    <name type="scientific">Vibrio phage VAP7</name>
    <dbReference type="NCBI Taxonomy" id="2584487"/>
    <lineage>
        <taxon>Viruses</taxon>
        <taxon>Duplodnaviria</taxon>
        <taxon>Heunggongvirae</taxon>
        <taxon>Uroviricota</taxon>
        <taxon>Caudoviricetes</taxon>
        <taxon>Pantevenvirales</taxon>
        <taxon>Ackermannviridae</taxon>
        <taxon>Vapseptimavirus</taxon>
        <taxon>Vapseptimavirus VAP7</taxon>
    </lineage>
</organism>
<proteinExistence type="predicted"/>
<dbReference type="Proteomes" id="UP000318470">
    <property type="component" value="Segment"/>
</dbReference>
<accession>A0A4Y5TV44</accession>
<dbReference type="EMBL" id="MK795384">
    <property type="protein sequence ID" value="QDB73240.1"/>
    <property type="molecule type" value="Genomic_DNA"/>
</dbReference>
<evidence type="ECO:0000313" key="2">
    <source>
        <dbReference type="Proteomes" id="UP000318470"/>
    </source>
</evidence>